<reference evidence="1" key="2">
    <citation type="submission" date="2018-03" db="EMBL/GenBank/DDBJ databases">
        <title>The Triticum urartu genome reveals the dynamic nature of wheat genome evolution.</title>
        <authorList>
            <person name="Ling H."/>
            <person name="Ma B."/>
            <person name="Shi X."/>
            <person name="Liu H."/>
            <person name="Dong L."/>
            <person name="Sun H."/>
            <person name="Cao Y."/>
            <person name="Gao Q."/>
            <person name="Zheng S."/>
            <person name="Li Y."/>
            <person name="Yu Y."/>
            <person name="Du H."/>
            <person name="Qi M."/>
            <person name="Li Y."/>
            <person name="Yu H."/>
            <person name="Cui Y."/>
            <person name="Wang N."/>
            <person name="Chen C."/>
            <person name="Wu H."/>
            <person name="Zhao Y."/>
            <person name="Zhang J."/>
            <person name="Li Y."/>
            <person name="Zhou W."/>
            <person name="Zhang B."/>
            <person name="Hu W."/>
            <person name="Eijk M."/>
            <person name="Tang J."/>
            <person name="Witsenboer H."/>
            <person name="Zhao S."/>
            <person name="Li Z."/>
            <person name="Zhang A."/>
            <person name="Wang D."/>
            <person name="Liang C."/>
        </authorList>
    </citation>
    <scope>NUCLEOTIDE SEQUENCE [LARGE SCALE GENOMIC DNA]</scope>
    <source>
        <strain evidence="1">cv. G1812</strain>
    </source>
</reference>
<sequence>MGTRYFDIWILDFYFTAKPTYGDEETKTCSC</sequence>
<name>A0A8R7Q4N2_TRIUA</name>
<reference evidence="2" key="1">
    <citation type="journal article" date="2013" name="Nature">
        <title>Draft genome of the wheat A-genome progenitor Triticum urartu.</title>
        <authorList>
            <person name="Ling H.Q."/>
            <person name="Zhao S."/>
            <person name="Liu D."/>
            <person name="Wang J."/>
            <person name="Sun H."/>
            <person name="Zhang C."/>
            <person name="Fan H."/>
            <person name="Li D."/>
            <person name="Dong L."/>
            <person name="Tao Y."/>
            <person name="Gao C."/>
            <person name="Wu H."/>
            <person name="Li Y."/>
            <person name="Cui Y."/>
            <person name="Guo X."/>
            <person name="Zheng S."/>
            <person name="Wang B."/>
            <person name="Yu K."/>
            <person name="Liang Q."/>
            <person name="Yang W."/>
            <person name="Lou X."/>
            <person name="Chen J."/>
            <person name="Feng M."/>
            <person name="Jian J."/>
            <person name="Zhang X."/>
            <person name="Luo G."/>
            <person name="Jiang Y."/>
            <person name="Liu J."/>
            <person name="Wang Z."/>
            <person name="Sha Y."/>
            <person name="Zhang B."/>
            <person name="Wu H."/>
            <person name="Tang D."/>
            <person name="Shen Q."/>
            <person name="Xue P."/>
            <person name="Zou S."/>
            <person name="Wang X."/>
            <person name="Liu X."/>
            <person name="Wang F."/>
            <person name="Yang Y."/>
            <person name="An X."/>
            <person name="Dong Z."/>
            <person name="Zhang K."/>
            <person name="Zhang X."/>
            <person name="Luo M.C."/>
            <person name="Dvorak J."/>
            <person name="Tong Y."/>
            <person name="Wang J."/>
            <person name="Yang H."/>
            <person name="Li Z."/>
            <person name="Wang D."/>
            <person name="Zhang A."/>
            <person name="Wang J."/>
        </authorList>
    </citation>
    <scope>NUCLEOTIDE SEQUENCE</scope>
    <source>
        <strain evidence="2">cv. G1812</strain>
    </source>
</reference>
<accession>A0A8R7Q4N2</accession>
<proteinExistence type="predicted"/>
<protein>
    <submittedName>
        <fullName evidence="1">Uncharacterized protein</fullName>
    </submittedName>
</protein>
<evidence type="ECO:0000313" key="1">
    <source>
        <dbReference type="EnsemblPlants" id="TuG1812G0400001892.01.T01"/>
    </source>
</evidence>
<evidence type="ECO:0000313" key="2">
    <source>
        <dbReference type="Proteomes" id="UP000015106"/>
    </source>
</evidence>
<reference evidence="1" key="3">
    <citation type="submission" date="2022-06" db="UniProtKB">
        <authorList>
            <consortium name="EnsemblPlants"/>
        </authorList>
    </citation>
    <scope>IDENTIFICATION</scope>
</reference>
<dbReference type="Gramene" id="TuG1812G0400001892.01.T01">
    <property type="protein sequence ID" value="TuG1812G0400001892.01.T01"/>
    <property type="gene ID" value="TuG1812G0400001892.01"/>
</dbReference>
<dbReference type="Proteomes" id="UP000015106">
    <property type="component" value="Chromosome 4"/>
</dbReference>
<organism evidence="1 2">
    <name type="scientific">Triticum urartu</name>
    <name type="common">Red wild einkorn</name>
    <name type="synonym">Crithodium urartu</name>
    <dbReference type="NCBI Taxonomy" id="4572"/>
    <lineage>
        <taxon>Eukaryota</taxon>
        <taxon>Viridiplantae</taxon>
        <taxon>Streptophyta</taxon>
        <taxon>Embryophyta</taxon>
        <taxon>Tracheophyta</taxon>
        <taxon>Spermatophyta</taxon>
        <taxon>Magnoliopsida</taxon>
        <taxon>Liliopsida</taxon>
        <taxon>Poales</taxon>
        <taxon>Poaceae</taxon>
        <taxon>BOP clade</taxon>
        <taxon>Pooideae</taxon>
        <taxon>Triticodae</taxon>
        <taxon>Triticeae</taxon>
        <taxon>Triticinae</taxon>
        <taxon>Triticum</taxon>
    </lineage>
</organism>
<keyword evidence="2" id="KW-1185">Reference proteome</keyword>
<dbReference type="AlphaFoldDB" id="A0A8R7Q4N2"/>
<dbReference type="EnsemblPlants" id="TuG1812G0400001892.01.T01">
    <property type="protein sequence ID" value="TuG1812G0400001892.01.T01"/>
    <property type="gene ID" value="TuG1812G0400001892.01"/>
</dbReference>